<evidence type="ECO:0000313" key="2">
    <source>
        <dbReference type="WBParaSite" id="SVE_0904200.1"/>
    </source>
</evidence>
<reference evidence="1" key="1">
    <citation type="submission" date="2014-07" db="EMBL/GenBank/DDBJ databases">
        <authorList>
            <person name="Martin A.A"/>
            <person name="De Silva N."/>
        </authorList>
    </citation>
    <scope>NUCLEOTIDE SEQUENCE</scope>
</reference>
<dbReference type="WBParaSite" id="SVE_0904200.1">
    <property type="protein sequence ID" value="SVE_0904200.1"/>
    <property type="gene ID" value="SVE_0904200"/>
</dbReference>
<keyword evidence="1" id="KW-1185">Reference proteome</keyword>
<reference evidence="2" key="2">
    <citation type="submission" date="2015-08" db="UniProtKB">
        <authorList>
            <consortium name="WormBaseParasite"/>
        </authorList>
    </citation>
    <scope>IDENTIFICATION</scope>
</reference>
<name>A0A0K0FJG8_STRVS</name>
<evidence type="ECO:0000313" key="1">
    <source>
        <dbReference type="Proteomes" id="UP000035680"/>
    </source>
</evidence>
<protein>
    <submittedName>
        <fullName evidence="2">Uncharacterized protein</fullName>
    </submittedName>
</protein>
<sequence length="416" mass="48686">MKRSQSELPSHHEHISKVRCQRPSVGRLSLGQENSQVFNTSFSTTKSSVFNDSGYSTSSFIDLSPMKSPINYKKLAINNFSPLNTPKFNGYSSENESPYSKKEEVIVKKKIGRNLFPGDEIRIDDKENNFFDDRTFFRRIGNNRNHISTHTNSNNITPTSCYQNNFLSNDILNNTFEFDRSVLSPDTFLQNFDEEQRILRGLGIITNDSDYVFFNDSKIFPCGDDIFSNVSKNNSEDTNIPSPIKRFIEEEKRVMEKRIKMYKNYLTIEDEAKHLMDISCCKNYHDVKLFQRKAFHLAFRSENPDMSLYNQIKCRKFNILREKDRIRQVENEKMYHEEKSREENDKAKEISKEMTSFLQLARSSGKKLFSDSFIKYCFSNTTEKKSISKKTNQYLATYGNGYSTNNIPYRPFAKQR</sequence>
<organism evidence="1 2">
    <name type="scientific">Strongyloides venezuelensis</name>
    <name type="common">Threadworm</name>
    <dbReference type="NCBI Taxonomy" id="75913"/>
    <lineage>
        <taxon>Eukaryota</taxon>
        <taxon>Metazoa</taxon>
        <taxon>Ecdysozoa</taxon>
        <taxon>Nematoda</taxon>
        <taxon>Chromadorea</taxon>
        <taxon>Rhabditida</taxon>
        <taxon>Tylenchina</taxon>
        <taxon>Panagrolaimomorpha</taxon>
        <taxon>Strongyloidoidea</taxon>
        <taxon>Strongyloididae</taxon>
        <taxon>Strongyloides</taxon>
    </lineage>
</organism>
<dbReference type="AlphaFoldDB" id="A0A0K0FJG8"/>
<dbReference type="Proteomes" id="UP000035680">
    <property type="component" value="Unassembled WGS sequence"/>
</dbReference>
<proteinExistence type="predicted"/>
<accession>A0A0K0FJG8</accession>